<dbReference type="InterPro" id="IPR016032">
    <property type="entry name" value="Sig_transdc_resp-reg_C-effctor"/>
</dbReference>
<name>A0ABY9W7M5_9ACTN</name>
<dbReference type="Proteomes" id="UP001303236">
    <property type="component" value="Chromosome"/>
</dbReference>
<dbReference type="Pfam" id="PF03704">
    <property type="entry name" value="BTAD"/>
    <property type="match status" value="1"/>
</dbReference>
<evidence type="ECO:0000313" key="8">
    <source>
        <dbReference type="EMBL" id="WNF29341.1"/>
    </source>
</evidence>
<accession>A0ABY9W7M5</accession>
<evidence type="ECO:0000256" key="2">
    <source>
        <dbReference type="ARBA" id="ARBA00023012"/>
    </source>
</evidence>
<evidence type="ECO:0000259" key="7">
    <source>
        <dbReference type="PROSITE" id="PS51755"/>
    </source>
</evidence>
<dbReference type="InterPro" id="IPR011990">
    <property type="entry name" value="TPR-like_helical_dom_sf"/>
</dbReference>
<dbReference type="SMART" id="SM00862">
    <property type="entry name" value="Trans_reg_C"/>
    <property type="match status" value="1"/>
</dbReference>
<dbReference type="Gene3D" id="3.40.50.300">
    <property type="entry name" value="P-loop containing nucleotide triphosphate hydrolases"/>
    <property type="match status" value="1"/>
</dbReference>
<evidence type="ECO:0000256" key="1">
    <source>
        <dbReference type="ARBA" id="ARBA00005820"/>
    </source>
</evidence>
<dbReference type="InterPro" id="IPR051677">
    <property type="entry name" value="AfsR-DnrI-RedD_regulator"/>
</dbReference>
<dbReference type="SUPFAM" id="SSF46894">
    <property type="entry name" value="C-terminal effector domain of the bipartite response regulators"/>
    <property type="match status" value="1"/>
</dbReference>
<dbReference type="InterPro" id="IPR005158">
    <property type="entry name" value="BTAD"/>
</dbReference>
<evidence type="ECO:0000256" key="4">
    <source>
        <dbReference type="ARBA" id="ARBA00023125"/>
    </source>
</evidence>
<comment type="similarity">
    <text evidence="1">Belongs to the AfsR/DnrI/RedD regulatory family.</text>
</comment>
<feature type="domain" description="OmpR/PhoB-type" evidence="7">
    <location>
        <begin position="17"/>
        <end position="115"/>
    </location>
</feature>
<dbReference type="PANTHER" id="PTHR35807:SF1">
    <property type="entry name" value="TRANSCRIPTIONAL REGULATOR REDD"/>
    <property type="match status" value="1"/>
</dbReference>
<dbReference type="PRINTS" id="PR00364">
    <property type="entry name" value="DISEASERSIST"/>
</dbReference>
<protein>
    <submittedName>
        <fullName evidence="8">BTAD domain-containing putative transcriptional regulator</fullName>
    </submittedName>
</protein>
<dbReference type="InterPro" id="IPR001867">
    <property type="entry name" value="OmpR/PhoB-type_DNA-bd"/>
</dbReference>
<dbReference type="CDD" id="cd15831">
    <property type="entry name" value="BTAD"/>
    <property type="match status" value="1"/>
</dbReference>
<dbReference type="SUPFAM" id="SSF52540">
    <property type="entry name" value="P-loop containing nucleoside triphosphate hydrolases"/>
    <property type="match status" value="1"/>
</dbReference>
<dbReference type="InterPro" id="IPR041664">
    <property type="entry name" value="AAA_16"/>
</dbReference>
<evidence type="ECO:0000313" key="9">
    <source>
        <dbReference type="Proteomes" id="UP001303236"/>
    </source>
</evidence>
<keyword evidence="2" id="KW-0902">Two-component regulatory system</keyword>
<evidence type="ECO:0000256" key="5">
    <source>
        <dbReference type="ARBA" id="ARBA00023163"/>
    </source>
</evidence>
<sequence length="624" mass="66287">MAFLPAEGAAEGADAGAVETEAPGVLAFRLLGPVSATREGAPVPLSGTKIHTVLAVLLLARGALVADSRLSAALWGDAPPPTSNAQIYTYVSRLRKTLGNRVEIFRKGPGYVLDVRAAEVDLFSFERLDRLGRRALEEGRHEEAGRLLGGALDCWSGHALENVTEHLLQFERPRLEFLRAQALERRIEADLSLGRHRSLVPELLSLVARFPMDENLRAHLITALHRSDRQAEAVQVYGEGRRILDEQLGVVPGRRLSTAYLRMLRGEGPGLPPRRPPVLLPARAAAFTGRTAEAARLRSLLLSRPSDPAARLRAALVTGMPGSGKTALAAEVAHGCAEAFPDGVVHAELHDADGAARPPGAVLGDILAALGEAGSAERTTDRNGLTTRHGLNELVGRYRARTADARLLVVLDDASSDVQLTGLLPAGPDSALLVTSRGRPACVPAVHTVGLGPLGDEDAAALLAETVGAERTGAEPGAVRDLVRHCAGLPLALRIAAARLAARPHRTIARFADRLADPRTRLAALSYGRLDLARTLGRALTRLSPATAALVPWLAAVGPGPFTARLAGELTGLTEAQAEHALEELVDGSLLLAEPDGHLGEGRYRFHSLVLLYADTTPRRELPR</sequence>
<gene>
    <name evidence="8" type="ORF">RI138_22335</name>
</gene>
<dbReference type="PANTHER" id="PTHR35807">
    <property type="entry name" value="TRANSCRIPTIONAL REGULATOR REDD-RELATED"/>
    <property type="match status" value="1"/>
</dbReference>
<dbReference type="InterPro" id="IPR027417">
    <property type="entry name" value="P-loop_NTPase"/>
</dbReference>
<organism evidence="8 9">
    <name type="scientific">Streptomyces durocortorensis</name>
    <dbReference type="NCBI Taxonomy" id="2811104"/>
    <lineage>
        <taxon>Bacteria</taxon>
        <taxon>Bacillati</taxon>
        <taxon>Actinomycetota</taxon>
        <taxon>Actinomycetes</taxon>
        <taxon>Kitasatosporales</taxon>
        <taxon>Streptomycetaceae</taxon>
        <taxon>Streptomyces</taxon>
    </lineage>
</organism>
<keyword evidence="5" id="KW-0804">Transcription</keyword>
<dbReference type="Gene3D" id="1.10.10.10">
    <property type="entry name" value="Winged helix-like DNA-binding domain superfamily/Winged helix DNA-binding domain"/>
    <property type="match status" value="1"/>
</dbReference>
<keyword evidence="3" id="KW-0805">Transcription regulation</keyword>
<feature type="DNA-binding region" description="OmpR/PhoB-type" evidence="6">
    <location>
        <begin position="17"/>
        <end position="115"/>
    </location>
</feature>
<evidence type="ECO:0000256" key="6">
    <source>
        <dbReference type="PROSITE-ProRule" id="PRU01091"/>
    </source>
</evidence>
<reference evidence="8 9" key="1">
    <citation type="submission" date="2023-09" db="EMBL/GenBank/DDBJ databases">
        <title>Genome completion map analysis of the actinomycetes C11-1.</title>
        <authorList>
            <person name="Qin P."/>
            <person name="Guan P."/>
        </authorList>
    </citation>
    <scope>NUCLEOTIDE SEQUENCE [LARGE SCALE GENOMIC DNA]</scope>
    <source>
        <strain evidence="8 9">C11-1</strain>
    </source>
</reference>
<dbReference type="EMBL" id="CP134500">
    <property type="protein sequence ID" value="WNF29341.1"/>
    <property type="molecule type" value="Genomic_DNA"/>
</dbReference>
<evidence type="ECO:0000256" key="3">
    <source>
        <dbReference type="ARBA" id="ARBA00023015"/>
    </source>
</evidence>
<dbReference type="SMART" id="SM01043">
    <property type="entry name" value="BTAD"/>
    <property type="match status" value="1"/>
</dbReference>
<dbReference type="PROSITE" id="PS51755">
    <property type="entry name" value="OMPR_PHOB"/>
    <property type="match status" value="1"/>
</dbReference>
<dbReference type="SUPFAM" id="SSF48452">
    <property type="entry name" value="TPR-like"/>
    <property type="match status" value="1"/>
</dbReference>
<dbReference type="InterPro" id="IPR036388">
    <property type="entry name" value="WH-like_DNA-bd_sf"/>
</dbReference>
<dbReference type="Gene3D" id="1.25.40.10">
    <property type="entry name" value="Tetratricopeptide repeat domain"/>
    <property type="match status" value="1"/>
</dbReference>
<keyword evidence="4 6" id="KW-0238">DNA-binding</keyword>
<keyword evidence="9" id="KW-1185">Reference proteome</keyword>
<proteinExistence type="inferred from homology"/>
<dbReference type="Pfam" id="PF13191">
    <property type="entry name" value="AAA_16"/>
    <property type="match status" value="1"/>
</dbReference>